<evidence type="ECO:0000256" key="2">
    <source>
        <dbReference type="ARBA" id="ARBA00006177"/>
    </source>
</evidence>
<keyword evidence="5" id="KW-0862">Zinc</keyword>
<dbReference type="Gene3D" id="6.20.210.20">
    <property type="entry name" value="THAP domain"/>
    <property type="match status" value="1"/>
</dbReference>
<dbReference type="Pfam" id="PF21787">
    <property type="entry name" value="TNP-like_RNaseH_N"/>
    <property type="match status" value="1"/>
</dbReference>
<keyword evidence="10" id="KW-0539">Nucleus</keyword>
<feature type="non-terminal residue" evidence="16">
    <location>
        <position position="415"/>
    </location>
</feature>
<dbReference type="OrthoDB" id="6928498at2759"/>
<keyword evidence="11" id="KW-0131">Cell cycle</keyword>
<evidence type="ECO:0000256" key="12">
    <source>
        <dbReference type="PROSITE-ProRule" id="PRU00309"/>
    </source>
</evidence>
<dbReference type="PROSITE" id="PS50950">
    <property type="entry name" value="ZF_THAP"/>
    <property type="match status" value="1"/>
</dbReference>
<evidence type="ECO:0000256" key="14">
    <source>
        <dbReference type="SAM" id="MobiDB-lite"/>
    </source>
</evidence>
<dbReference type="SMART" id="SM00692">
    <property type="entry name" value="DM3"/>
    <property type="match status" value="1"/>
</dbReference>
<protein>
    <recommendedName>
        <fullName evidence="15">THAP-type domain-containing protein</fullName>
    </recommendedName>
</protein>
<comment type="similarity">
    <text evidence="2">Belongs to the THAP1 family.</text>
</comment>
<evidence type="ECO:0000259" key="15">
    <source>
        <dbReference type="PROSITE" id="PS50950"/>
    </source>
</evidence>
<evidence type="ECO:0000256" key="13">
    <source>
        <dbReference type="SAM" id="Coils"/>
    </source>
</evidence>
<dbReference type="PANTHER" id="PTHR46600">
    <property type="entry name" value="THAP DOMAIN-CONTAINING"/>
    <property type="match status" value="1"/>
</dbReference>
<keyword evidence="6" id="KW-0805">Transcription regulation</keyword>
<evidence type="ECO:0000256" key="9">
    <source>
        <dbReference type="ARBA" id="ARBA00023163"/>
    </source>
</evidence>
<keyword evidence="8 12" id="KW-0238">DNA-binding</keyword>
<dbReference type="Pfam" id="PF05485">
    <property type="entry name" value="THAP"/>
    <property type="match status" value="1"/>
</dbReference>
<dbReference type="GO" id="GO:0005654">
    <property type="term" value="C:nucleoplasm"/>
    <property type="evidence" value="ECO:0007669"/>
    <property type="project" value="UniProtKB-SubCell"/>
</dbReference>
<dbReference type="GO" id="GO:0043565">
    <property type="term" value="F:sequence-specific DNA binding"/>
    <property type="evidence" value="ECO:0007669"/>
    <property type="project" value="InterPro"/>
</dbReference>
<keyword evidence="17" id="KW-1185">Reference proteome</keyword>
<evidence type="ECO:0000256" key="6">
    <source>
        <dbReference type="ARBA" id="ARBA00023015"/>
    </source>
</evidence>
<feature type="coiled-coil region" evidence="13">
    <location>
        <begin position="163"/>
        <end position="197"/>
    </location>
</feature>
<dbReference type="PANTHER" id="PTHR46600:SF1">
    <property type="entry name" value="THAP DOMAIN-CONTAINING PROTEIN 1"/>
    <property type="match status" value="1"/>
</dbReference>
<evidence type="ECO:0000256" key="11">
    <source>
        <dbReference type="ARBA" id="ARBA00023306"/>
    </source>
</evidence>
<keyword evidence="3" id="KW-0479">Metal-binding</keyword>
<evidence type="ECO:0000256" key="3">
    <source>
        <dbReference type="ARBA" id="ARBA00022723"/>
    </source>
</evidence>
<evidence type="ECO:0000256" key="4">
    <source>
        <dbReference type="ARBA" id="ARBA00022771"/>
    </source>
</evidence>
<dbReference type="InterPro" id="IPR021896">
    <property type="entry name" value="THAP9-like_HTH"/>
</dbReference>
<evidence type="ECO:0000313" key="16">
    <source>
        <dbReference type="EMBL" id="CAH0719247.1"/>
    </source>
</evidence>
<comment type="subcellular location">
    <subcellularLocation>
        <location evidence="1">Nucleus</location>
        <location evidence="1">Nucleoplasm</location>
    </subcellularLocation>
</comment>
<keyword evidence="9" id="KW-0804">Transcription</keyword>
<keyword evidence="4 12" id="KW-0863">Zinc-finger</keyword>
<dbReference type="Proteomes" id="UP000838878">
    <property type="component" value="Chromosome 13"/>
</dbReference>
<dbReference type="InterPro" id="IPR026516">
    <property type="entry name" value="THAP1/10"/>
</dbReference>
<dbReference type="AlphaFoldDB" id="A0A8J9VV68"/>
<proteinExistence type="inferred from homology"/>
<dbReference type="EMBL" id="OV170233">
    <property type="protein sequence ID" value="CAH0719247.1"/>
    <property type="molecule type" value="Genomic_DNA"/>
</dbReference>
<reference evidence="16" key="1">
    <citation type="submission" date="2021-12" db="EMBL/GenBank/DDBJ databases">
        <authorList>
            <person name="Martin H S."/>
        </authorList>
    </citation>
    <scope>NUCLEOTIDE SEQUENCE</scope>
</reference>
<dbReference type="SMART" id="SM00980">
    <property type="entry name" value="THAP"/>
    <property type="match status" value="1"/>
</dbReference>
<dbReference type="InterPro" id="IPR048365">
    <property type="entry name" value="TNP-like_RNaseH_N"/>
</dbReference>
<evidence type="ECO:0000256" key="5">
    <source>
        <dbReference type="ARBA" id="ARBA00022833"/>
    </source>
</evidence>
<feature type="region of interest" description="Disordered" evidence="14">
    <location>
        <begin position="357"/>
        <end position="380"/>
    </location>
</feature>
<evidence type="ECO:0000256" key="10">
    <source>
        <dbReference type="ARBA" id="ARBA00023242"/>
    </source>
</evidence>
<dbReference type="InterPro" id="IPR038441">
    <property type="entry name" value="THAP_Znf_sf"/>
</dbReference>
<gene>
    <name evidence="16" type="ORF">BINO364_LOCUS5616</name>
</gene>
<evidence type="ECO:0000256" key="7">
    <source>
        <dbReference type="ARBA" id="ARBA00023054"/>
    </source>
</evidence>
<keyword evidence="7 13" id="KW-0175">Coiled coil</keyword>
<sequence length="415" mass="47369">MVKKCCVYTCSSQSYSGCNVSFHSFPRNEEMRQKWLSSIRVKQNITKNSVVCSRHFKTSCFYPANSRQLLKADAIPTISPVVKNKKIEVLSDILLQQPHTVTSEEEILHPATSLEIPVIAGTSSSNIEEPPRKKLCSNVKEVGVQTVSIKCISPVKDVLKKKVKVLSQRLNRRNKKIKNLQSLLLLLKKKCNNFEEVEQNIKNNFSNIHTLLNTDKSNKGQRYPDEVKKIALSLYFYSSKAYLFLRNHISLPHPVTLRKMLATHECNVGFISEVFEYLKLSVTEHDLQNVALIYDAMSIKSEEVYEKYKDKKWGYVDLAGIITESQSTRRVASALRRRSATTALFYIQITKVFTRRAASSQRTHDGQQPPRRSGRGCTRATSERQRSVACALTERIHGSSFRFTFTFLYLVLFAG</sequence>
<dbReference type="InterPro" id="IPR006612">
    <property type="entry name" value="THAP_Znf"/>
</dbReference>
<evidence type="ECO:0000256" key="1">
    <source>
        <dbReference type="ARBA" id="ARBA00004642"/>
    </source>
</evidence>
<evidence type="ECO:0000256" key="8">
    <source>
        <dbReference type="ARBA" id="ARBA00023125"/>
    </source>
</evidence>
<name>A0A8J9VV68_9NEOP</name>
<evidence type="ECO:0000313" key="17">
    <source>
        <dbReference type="Proteomes" id="UP000838878"/>
    </source>
</evidence>
<dbReference type="GO" id="GO:0008270">
    <property type="term" value="F:zinc ion binding"/>
    <property type="evidence" value="ECO:0007669"/>
    <property type="project" value="UniProtKB-KW"/>
</dbReference>
<feature type="domain" description="THAP-type" evidence="15">
    <location>
        <begin position="1"/>
        <end position="79"/>
    </location>
</feature>
<accession>A0A8J9VV68</accession>
<dbReference type="Pfam" id="PF12017">
    <property type="entry name" value="Tnp_P_element"/>
    <property type="match status" value="1"/>
</dbReference>
<organism evidence="16 17">
    <name type="scientific">Brenthis ino</name>
    <name type="common">lesser marbled fritillary</name>
    <dbReference type="NCBI Taxonomy" id="405034"/>
    <lineage>
        <taxon>Eukaryota</taxon>
        <taxon>Metazoa</taxon>
        <taxon>Ecdysozoa</taxon>
        <taxon>Arthropoda</taxon>
        <taxon>Hexapoda</taxon>
        <taxon>Insecta</taxon>
        <taxon>Pterygota</taxon>
        <taxon>Neoptera</taxon>
        <taxon>Endopterygota</taxon>
        <taxon>Lepidoptera</taxon>
        <taxon>Glossata</taxon>
        <taxon>Ditrysia</taxon>
        <taxon>Papilionoidea</taxon>
        <taxon>Nymphalidae</taxon>
        <taxon>Heliconiinae</taxon>
        <taxon>Argynnini</taxon>
        <taxon>Brenthis</taxon>
    </lineage>
</organism>
<dbReference type="SUPFAM" id="SSF57716">
    <property type="entry name" value="Glucocorticoid receptor-like (DNA-binding domain)"/>
    <property type="match status" value="1"/>
</dbReference>